<accession>A0ABS5S6A4</accession>
<sequence>MFKPYLLLLLISIFTVSCNSDDDALPQEELPPAGAYANGMFILNEGGFGNSNASVSFVGENGELSNSIFTEVNNRNLGDVAQSMGFFEDNAYIVVNNSSTVEVVDRYTFEEIATITEMVSSPRYIAFSGNKGFITNWGDPTNANDDFVAVLNLETNLVEAQIPVGEGPEKLLVENGKIYVAHKGGYGFGNAITVIDVASQSVNGTITVADVPDGMVADNGKLYVLCAGKPAYTEDETLGGIYKIDLASQTVESTIDFPETQHPGFLEMENGMLYYTLNNEIFTVNSNSFVLNTTPIFTTEEAGVQVLYGFNVNDGKIYIADAKDYSSNGQAFVFSLQGILQNTFNVGVIPRAFYFENE</sequence>
<feature type="signal peptide" evidence="1">
    <location>
        <begin position="1"/>
        <end position="20"/>
    </location>
</feature>
<feature type="chain" id="PRO_5045445145" description="40-residue YVTN family beta-propeller repeat-containing protein" evidence="1">
    <location>
        <begin position="21"/>
        <end position="358"/>
    </location>
</feature>
<dbReference type="PROSITE" id="PS51257">
    <property type="entry name" value="PROKAR_LIPOPROTEIN"/>
    <property type="match status" value="1"/>
</dbReference>
<dbReference type="PANTHER" id="PTHR47197:SF3">
    <property type="entry name" value="DIHYDRO-HEME D1 DEHYDROGENASE"/>
    <property type="match status" value="1"/>
</dbReference>
<gene>
    <name evidence="2" type="ORF">KIV10_04120</name>
</gene>
<evidence type="ECO:0000256" key="1">
    <source>
        <dbReference type="SAM" id="SignalP"/>
    </source>
</evidence>
<dbReference type="Pfam" id="PF16819">
    <property type="entry name" value="DUF5074"/>
    <property type="match status" value="1"/>
</dbReference>
<dbReference type="SUPFAM" id="SSF63825">
    <property type="entry name" value="YWTD domain"/>
    <property type="match status" value="1"/>
</dbReference>
<dbReference type="EMBL" id="JAHCTB010000002">
    <property type="protein sequence ID" value="MBT0607360.1"/>
    <property type="molecule type" value="Genomic_DNA"/>
</dbReference>
<proteinExistence type="predicted"/>
<keyword evidence="3" id="KW-1185">Reference proteome</keyword>
<dbReference type="Proteomes" id="UP001297092">
    <property type="component" value="Unassembled WGS sequence"/>
</dbReference>
<dbReference type="PANTHER" id="PTHR47197">
    <property type="entry name" value="PROTEIN NIRF"/>
    <property type="match status" value="1"/>
</dbReference>
<evidence type="ECO:0000313" key="2">
    <source>
        <dbReference type="EMBL" id="MBT0607360.1"/>
    </source>
</evidence>
<dbReference type="InterPro" id="IPR031815">
    <property type="entry name" value="DUF5074"/>
</dbReference>
<evidence type="ECO:0000313" key="3">
    <source>
        <dbReference type="Proteomes" id="UP001297092"/>
    </source>
</evidence>
<name>A0ABS5S6A4_9FLAO</name>
<organism evidence="2 3">
    <name type="scientific">Aequorivita echinoideorum</name>
    <dbReference type="NCBI Taxonomy" id="1549647"/>
    <lineage>
        <taxon>Bacteria</taxon>
        <taxon>Pseudomonadati</taxon>
        <taxon>Bacteroidota</taxon>
        <taxon>Flavobacteriia</taxon>
        <taxon>Flavobacteriales</taxon>
        <taxon>Flavobacteriaceae</taxon>
        <taxon>Aequorivita</taxon>
    </lineage>
</organism>
<comment type="caution">
    <text evidence="2">The sequence shown here is derived from an EMBL/GenBank/DDBJ whole genome shotgun (WGS) entry which is preliminary data.</text>
</comment>
<dbReference type="InterPro" id="IPR051200">
    <property type="entry name" value="Host-pathogen_enzymatic-act"/>
</dbReference>
<evidence type="ECO:0008006" key="4">
    <source>
        <dbReference type="Google" id="ProtNLM"/>
    </source>
</evidence>
<dbReference type="Gene3D" id="2.130.10.10">
    <property type="entry name" value="YVTN repeat-like/Quinoprotein amine dehydrogenase"/>
    <property type="match status" value="1"/>
</dbReference>
<protein>
    <recommendedName>
        <fullName evidence="4">40-residue YVTN family beta-propeller repeat-containing protein</fullName>
    </recommendedName>
</protein>
<dbReference type="InterPro" id="IPR015943">
    <property type="entry name" value="WD40/YVTN_repeat-like_dom_sf"/>
</dbReference>
<keyword evidence="1" id="KW-0732">Signal</keyword>
<reference evidence="2 3" key="1">
    <citation type="submission" date="2021-05" db="EMBL/GenBank/DDBJ databases">
        <title>Aequorivita echinoideorum JCM 30378 genome.</title>
        <authorList>
            <person name="Zhang H."/>
            <person name="Li C."/>
        </authorList>
    </citation>
    <scope>NUCLEOTIDE SEQUENCE [LARGE SCALE GENOMIC DNA]</scope>
    <source>
        <strain evidence="2 3">JCM30378</strain>
    </source>
</reference>